<comment type="caution">
    <text evidence="2">The sequence shown here is derived from an EMBL/GenBank/DDBJ whole genome shotgun (WGS) entry which is preliminary data.</text>
</comment>
<name>A0A1C7M1A4_GRIFR</name>
<dbReference type="Proteomes" id="UP000092993">
    <property type="component" value="Unassembled WGS sequence"/>
</dbReference>
<keyword evidence="3" id="KW-1185">Reference proteome</keyword>
<dbReference type="AlphaFoldDB" id="A0A1C7M1A4"/>
<dbReference type="OMA" id="HYFASTY"/>
<dbReference type="STRING" id="5627.A0A1C7M1A4"/>
<reference evidence="2 3" key="1">
    <citation type="submission" date="2016-03" db="EMBL/GenBank/DDBJ databases">
        <title>Whole genome sequencing of Grifola frondosa 9006-11.</title>
        <authorList>
            <person name="Min B."/>
            <person name="Park H."/>
            <person name="Kim J.-G."/>
            <person name="Cho H."/>
            <person name="Oh Y.-L."/>
            <person name="Kong W.-S."/>
            <person name="Choi I.-G."/>
        </authorList>
    </citation>
    <scope>NUCLEOTIDE SEQUENCE [LARGE SCALE GENOMIC DNA]</scope>
    <source>
        <strain evidence="2 3">9006-11</strain>
    </source>
</reference>
<feature type="compositionally biased region" description="Basic residues" evidence="1">
    <location>
        <begin position="230"/>
        <end position="239"/>
    </location>
</feature>
<proteinExistence type="predicted"/>
<feature type="compositionally biased region" description="Basic and acidic residues" evidence="1">
    <location>
        <begin position="78"/>
        <end position="101"/>
    </location>
</feature>
<gene>
    <name evidence="2" type="ORF">A0H81_09557</name>
</gene>
<protein>
    <submittedName>
        <fullName evidence="2">Uncharacterized protein</fullName>
    </submittedName>
</protein>
<evidence type="ECO:0000256" key="1">
    <source>
        <dbReference type="SAM" id="MobiDB-lite"/>
    </source>
</evidence>
<feature type="compositionally biased region" description="Acidic residues" evidence="1">
    <location>
        <begin position="344"/>
        <end position="355"/>
    </location>
</feature>
<feature type="compositionally biased region" description="Acidic residues" evidence="1">
    <location>
        <begin position="206"/>
        <end position="224"/>
    </location>
</feature>
<feature type="compositionally biased region" description="Basic and acidic residues" evidence="1">
    <location>
        <begin position="196"/>
        <end position="205"/>
    </location>
</feature>
<dbReference type="EMBL" id="LUGG01000014">
    <property type="protein sequence ID" value="OBZ70217.1"/>
    <property type="molecule type" value="Genomic_DNA"/>
</dbReference>
<feature type="compositionally biased region" description="Acidic residues" evidence="1">
    <location>
        <begin position="304"/>
        <end position="322"/>
    </location>
</feature>
<sequence length="355" mass="39998">MSSRRRSTIHDLAALRLHRDARDARGNWFAHDAGGIGTVKKRRAGPVHDADRAQEGEVFDLTGVDHGGDASVSSKGKGRAEDSEEPELRRNPRAEKRRKFDEDFSFLTSAAGPSSGLVPHKRIDLHESESRDVFAEGSFPNPSSDLLKCLHYFASSYYSATGQLVDAAREARHERKLRRLERRRRQRIDAGIQSLRSDEEEHDSSTEEEDEQVQHEDDEEDNDDKEGTRARKIGRRRRSKESLYLRDMYKSFDGSALMAIGTHSTPTITEYTRRMGGRNGSSGMCRGNVDPESHSEGRKKKDGEESEPEAESSDSGGSDDNEPEARSSRRVTRGIVQQMSNLPYEDDDDDEDYIP</sequence>
<feature type="compositionally biased region" description="Basic and acidic residues" evidence="1">
    <location>
        <begin position="46"/>
        <end position="55"/>
    </location>
</feature>
<feature type="region of interest" description="Disordered" evidence="1">
    <location>
        <begin position="271"/>
        <end position="355"/>
    </location>
</feature>
<dbReference type="OrthoDB" id="2565191at2759"/>
<evidence type="ECO:0000313" key="3">
    <source>
        <dbReference type="Proteomes" id="UP000092993"/>
    </source>
</evidence>
<feature type="compositionally biased region" description="Basic and acidic residues" evidence="1">
    <location>
        <begin position="289"/>
        <end position="303"/>
    </location>
</feature>
<feature type="region of interest" description="Disordered" evidence="1">
    <location>
        <begin position="189"/>
        <end position="244"/>
    </location>
</feature>
<feature type="region of interest" description="Disordered" evidence="1">
    <location>
        <begin position="30"/>
        <end position="101"/>
    </location>
</feature>
<organism evidence="2 3">
    <name type="scientific">Grifola frondosa</name>
    <name type="common">Maitake</name>
    <name type="synonym">Polyporus frondosus</name>
    <dbReference type="NCBI Taxonomy" id="5627"/>
    <lineage>
        <taxon>Eukaryota</taxon>
        <taxon>Fungi</taxon>
        <taxon>Dikarya</taxon>
        <taxon>Basidiomycota</taxon>
        <taxon>Agaricomycotina</taxon>
        <taxon>Agaricomycetes</taxon>
        <taxon>Polyporales</taxon>
        <taxon>Grifolaceae</taxon>
        <taxon>Grifola</taxon>
    </lineage>
</organism>
<evidence type="ECO:0000313" key="2">
    <source>
        <dbReference type="EMBL" id="OBZ70217.1"/>
    </source>
</evidence>
<accession>A0A1C7M1A4</accession>